<dbReference type="Gene3D" id="1.10.40.40">
    <property type="entry name" value="Deoxyribonucleotidase, domain 2"/>
    <property type="match status" value="1"/>
</dbReference>
<organism evidence="3 4">
    <name type="scientific">Paenibacillus polymyxa</name>
    <name type="common">Bacillus polymyxa</name>
    <dbReference type="NCBI Taxonomy" id="1406"/>
    <lineage>
        <taxon>Bacteria</taxon>
        <taxon>Bacillati</taxon>
        <taxon>Bacillota</taxon>
        <taxon>Bacilli</taxon>
        <taxon>Bacillales</taxon>
        <taxon>Paenibacillaceae</taxon>
        <taxon>Paenibacillus</taxon>
    </lineage>
</organism>
<dbReference type="SFLD" id="SFLDG01126">
    <property type="entry name" value="C1.2:_Nucleotidase_Like"/>
    <property type="match status" value="1"/>
</dbReference>
<dbReference type="GeneID" id="93346486"/>
<feature type="active site" description="Nucleophile" evidence="2">
    <location>
        <position position="9"/>
    </location>
</feature>
<protein>
    <submittedName>
        <fullName evidence="3">5'-nucleotidase</fullName>
        <ecNumber evidence="3">3.1.3.-</ecNumber>
    </submittedName>
</protein>
<dbReference type="Pfam" id="PF06941">
    <property type="entry name" value="NT5C"/>
    <property type="match status" value="1"/>
</dbReference>
<dbReference type="SFLD" id="SFLDS00003">
    <property type="entry name" value="Haloacid_Dehalogenase"/>
    <property type="match status" value="1"/>
</dbReference>
<dbReference type="InterPro" id="IPR010708">
    <property type="entry name" value="5'(3')-deoxyribonucleotidase"/>
</dbReference>
<dbReference type="EMBL" id="UGSC01000001">
    <property type="protein sequence ID" value="SUA70259.1"/>
    <property type="molecule type" value="Genomic_DNA"/>
</dbReference>
<gene>
    <name evidence="3" type="ORF">NCTC10343_03129</name>
</gene>
<dbReference type="RefSeq" id="WP_019687652.1">
    <property type="nucleotide sequence ID" value="NZ_CP036496.1"/>
</dbReference>
<evidence type="ECO:0000313" key="3">
    <source>
        <dbReference type="EMBL" id="SUA70259.1"/>
    </source>
</evidence>
<feature type="active site" description="Proton donor" evidence="2">
    <location>
        <position position="11"/>
    </location>
</feature>
<sequence>MAKKVLAVDQDNVIADLLSEWVRRYNLDYSDDLHPDQINAWNWHHLCKEECGIKIYKYLDEPDFFYNLPVMEGCQEVLKELNYNYDIYIVTAPFNLNNVVPKYKWLVKHFPFLDENKFVFTRDKSIIAANYLIDDKPKNLENFKGNKILYNAPHNLDEKRFFRVNNWNEVREILLDWK</sequence>
<dbReference type="Gene3D" id="3.40.50.1000">
    <property type="entry name" value="HAD superfamily/HAD-like"/>
    <property type="match status" value="1"/>
</dbReference>
<dbReference type="EC" id="3.1.3.-" evidence="3"/>
<dbReference type="PANTHER" id="PTHR16504:SF4">
    <property type="entry name" value="5'(3')-DEOXYRIBONUCLEOTIDASE"/>
    <property type="match status" value="1"/>
</dbReference>
<dbReference type="Proteomes" id="UP000254400">
    <property type="component" value="Unassembled WGS sequence"/>
</dbReference>
<dbReference type="InterPro" id="IPR036412">
    <property type="entry name" value="HAD-like_sf"/>
</dbReference>
<dbReference type="GO" id="GO:0009223">
    <property type="term" value="P:pyrimidine deoxyribonucleotide catabolic process"/>
    <property type="evidence" value="ECO:0007669"/>
    <property type="project" value="TreeGrafter"/>
</dbReference>
<evidence type="ECO:0000256" key="1">
    <source>
        <dbReference type="ARBA" id="ARBA00009589"/>
    </source>
</evidence>
<keyword evidence="3" id="KW-0378">Hydrolase</keyword>
<reference evidence="3 4" key="1">
    <citation type="submission" date="2018-06" db="EMBL/GenBank/DDBJ databases">
        <authorList>
            <consortium name="Pathogen Informatics"/>
            <person name="Doyle S."/>
        </authorList>
    </citation>
    <scope>NUCLEOTIDE SEQUENCE [LARGE SCALE GENOMIC DNA]</scope>
    <source>
        <strain evidence="3 4">NCTC10343</strain>
    </source>
</reference>
<accession>A0A378Y1N1</accession>
<dbReference type="GO" id="GO:0008253">
    <property type="term" value="F:5'-nucleotidase activity"/>
    <property type="evidence" value="ECO:0007669"/>
    <property type="project" value="InterPro"/>
</dbReference>
<dbReference type="AlphaFoldDB" id="A0A378Y1N1"/>
<dbReference type="SFLD" id="SFLDG01146">
    <property type="entry name" value="C1.2.2"/>
    <property type="match status" value="1"/>
</dbReference>
<evidence type="ECO:0000313" key="4">
    <source>
        <dbReference type="Proteomes" id="UP000254400"/>
    </source>
</evidence>
<proteinExistence type="inferred from homology"/>
<comment type="similarity">
    <text evidence="1">Belongs to the 5'(3')-deoxyribonucleotidase family.</text>
</comment>
<dbReference type="PANTHER" id="PTHR16504">
    <property type="entry name" value="5'(3')-DEOXYRIBONUCLEOTIDASE"/>
    <property type="match status" value="1"/>
</dbReference>
<name>A0A378Y1N1_PAEPO</name>
<dbReference type="SUPFAM" id="SSF56784">
    <property type="entry name" value="HAD-like"/>
    <property type="match status" value="1"/>
</dbReference>
<dbReference type="InterPro" id="IPR023214">
    <property type="entry name" value="HAD_sf"/>
</dbReference>
<evidence type="ECO:0000256" key="2">
    <source>
        <dbReference type="PIRSR" id="PIRSR610708-1"/>
    </source>
</evidence>